<dbReference type="GO" id="GO:0016020">
    <property type="term" value="C:membrane"/>
    <property type="evidence" value="ECO:0007669"/>
    <property type="project" value="InterPro"/>
</dbReference>
<dbReference type="EMBL" id="KZ613830">
    <property type="protein sequence ID" value="PMD58071.1"/>
    <property type="molecule type" value="Genomic_DNA"/>
</dbReference>
<accession>A0A2J6T4X2</accession>
<keyword evidence="1" id="KW-0812">Transmembrane</keyword>
<protein>
    <recommendedName>
        <fullName evidence="4">Ca2+ regulator and membrane fusion protein Fig1-domain-containing protein</fullName>
    </recommendedName>
</protein>
<dbReference type="PANTHER" id="PTHR28092:SF1">
    <property type="entry name" value="FACTOR-INDUCED GENE 1 PROTEIN"/>
    <property type="match status" value="1"/>
</dbReference>
<evidence type="ECO:0000313" key="2">
    <source>
        <dbReference type="EMBL" id="PMD58071.1"/>
    </source>
</evidence>
<evidence type="ECO:0000256" key="1">
    <source>
        <dbReference type="SAM" id="Phobius"/>
    </source>
</evidence>
<dbReference type="InParanoid" id="A0A2J6T4X2"/>
<feature type="transmembrane region" description="Helical" evidence="1">
    <location>
        <begin position="237"/>
        <end position="258"/>
    </location>
</feature>
<dbReference type="GeneID" id="36595080"/>
<organism evidence="2 3">
    <name type="scientific">Hyaloscypha bicolor E</name>
    <dbReference type="NCBI Taxonomy" id="1095630"/>
    <lineage>
        <taxon>Eukaryota</taxon>
        <taxon>Fungi</taxon>
        <taxon>Dikarya</taxon>
        <taxon>Ascomycota</taxon>
        <taxon>Pezizomycotina</taxon>
        <taxon>Leotiomycetes</taxon>
        <taxon>Helotiales</taxon>
        <taxon>Hyaloscyphaceae</taxon>
        <taxon>Hyaloscypha</taxon>
        <taxon>Hyaloscypha bicolor</taxon>
    </lineage>
</organism>
<sequence>MAQVRRYRLNITFSAPVKWIGTRLWDLQTPRNRCYIMITLLLAAIIQLSVILAGCSSPSLKDIYLLSLIYTKTSSPNPVVANASETTLVEVRASYFNLCIREVSDEWLCSSSVSALARQLSSIDDPEDLFGLGAKFMKRDISCGPMMAVIFLNAIVAAFLGLLACLSNSKTADDEDDNSSILALGRNSLLLIFALAAASSLLLTLAAMVWQQVATGSVVSVLQNAPYKNVLFRTGKVVMILGWCAVAWIVIVVLGIIVRSFAVLPLSRLVDKSSESGSESGSGSLIDD</sequence>
<evidence type="ECO:0008006" key="4">
    <source>
        <dbReference type="Google" id="ProtNLM"/>
    </source>
</evidence>
<keyword evidence="1" id="KW-0472">Membrane</keyword>
<dbReference type="OrthoDB" id="3550957at2759"/>
<feature type="transmembrane region" description="Helical" evidence="1">
    <location>
        <begin position="146"/>
        <end position="167"/>
    </location>
</feature>
<evidence type="ECO:0000313" key="3">
    <source>
        <dbReference type="Proteomes" id="UP000235371"/>
    </source>
</evidence>
<reference evidence="2 3" key="1">
    <citation type="submission" date="2016-04" db="EMBL/GenBank/DDBJ databases">
        <title>A degradative enzymes factory behind the ericoid mycorrhizal symbiosis.</title>
        <authorList>
            <consortium name="DOE Joint Genome Institute"/>
            <person name="Martino E."/>
            <person name="Morin E."/>
            <person name="Grelet G."/>
            <person name="Kuo A."/>
            <person name="Kohler A."/>
            <person name="Daghino S."/>
            <person name="Barry K."/>
            <person name="Choi C."/>
            <person name="Cichocki N."/>
            <person name="Clum A."/>
            <person name="Copeland A."/>
            <person name="Hainaut M."/>
            <person name="Haridas S."/>
            <person name="Labutti K."/>
            <person name="Lindquist E."/>
            <person name="Lipzen A."/>
            <person name="Khouja H.-R."/>
            <person name="Murat C."/>
            <person name="Ohm R."/>
            <person name="Olson A."/>
            <person name="Spatafora J."/>
            <person name="Veneault-Fourrey C."/>
            <person name="Henrissat B."/>
            <person name="Grigoriev I."/>
            <person name="Martin F."/>
            <person name="Perotto S."/>
        </authorList>
    </citation>
    <scope>NUCLEOTIDE SEQUENCE [LARGE SCALE GENOMIC DNA]</scope>
    <source>
        <strain evidence="2 3">E</strain>
    </source>
</reference>
<keyword evidence="1" id="KW-1133">Transmembrane helix</keyword>
<dbReference type="PANTHER" id="PTHR28092">
    <property type="entry name" value="FACTOR-INDUCED GENE 1 PROTEIN"/>
    <property type="match status" value="1"/>
</dbReference>
<dbReference type="Pfam" id="PF12351">
    <property type="entry name" value="Fig1"/>
    <property type="match status" value="1"/>
</dbReference>
<dbReference type="GO" id="GO:0000747">
    <property type="term" value="P:conjugation with cellular fusion"/>
    <property type="evidence" value="ECO:0007669"/>
    <property type="project" value="TreeGrafter"/>
</dbReference>
<dbReference type="FunCoup" id="A0A2J6T4X2">
    <property type="interactions" value="21"/>
</dbReference>
<feature type="transmembrane region" description="Helical" evidence="1">
    <location>
        <begin position="34"/>
        <end position="54"/>
    </location>
</feature>
<dbReference type="Proteomes" id="UP000235371">
    <property type="component" value="Unassembled WGS sequence"/>
</dbReference>
<dbReference type="STRING" id="1095630.A0A2J6T4X2"/>
<dbReference type="GO" id="GO:0043332">
    <property type="term" value="C:mating projection tip"/>
    <property type="evidence" value="ECO:0007669"/>
    <property type="project" value="TreeGrafter"/>
</dbReference>
<feature type="transmembrane region" description="Helical" evidence="1">
    <location>
        <begin position="188"/>
        <end position="210"/>
    </location>
</feature>
<name>A0A2J6T4X2_9HELO</name>
<gene>
    <name evidence="2" type="ORF">K444DRAFT_664787</name>
</gene>
<keyword evidence="3" id="KW-1185">Reference proteome</keyword>
<dbReference type="AlphaFoldDB" id="A0A2J6T4X2"/>
<proteinExistence type="predicted"/>
<dbReference type="InterPro" id="IPR033481">
    <property type="entry name" value="Dni1/Fig1"/>
</dbReference>
<dbReference type="RefSeq" id="XP_024734975.1">
    <property type="nucleotide sequence ID" value="XM_024887004.1"/>
</dbReference>